<proteinExistence type="predicted"/>
<gene>
    <name evidence="1" type="ORF">Cgig2_027392</name>
</gene>
<keyword evidence="2" id="KW-1185">Reference proteome</keyword>
<dbReference type="Proteomes" id="UP001153076">
    <property type="component" value="Unassembled WGS sequence"/>
</dbReference>
<reference evidence="1" key="1">
    <citation type="submission" date="2022-04" db="EMBL/GenBank/DDBJ databases">
        <title>Carnegiea gigantea Genome sequencing and assembly v2.</title>
        <authorList>
            <person name="Copetti D."/>
            <person name="Sanderson M.J."/>
            <person name="Burquez A."/>
            <person name="Wojciechowski M.F."/>
        </authorList>
    </citation>
    <scope>NUCLEOTIDE SEQUENCE</scope>
    <source>
        <strain evidence="1">SGP5-SGP5p</strain>
        <tissue evidence="1">Aerial part</tissue>
    </source>
</reference>
<comment type="caution">
    <text evidence="1">The sequence shown here is derived from an EMBL/GenBank/DDBJ whole genome shotgun (WGS) entry which is preliminary data.</text>
</comment>
<accession>A0A9Q1K3S1</accession>
<name>A0A9Q1K3S1_9CARY</name>
<organism evidence="1 2">
    <name type="scientific">Carnegiea gigantea</name>
    <dbReference type="NCBI Taxonomy" id="171969"/>
    <lineage>
        <taxon>Eukaryota</taxon>
        <taxon>Viridiplantae</taxon>
        <taxon>Streptophyta</taxon>
        <taxon>Embryophyta</taxon>
        <taxon>Tracheophyta</taxon>
        <taxon>Spermatophyta</taxon>
        <taxon>Magnoliopsida</taxon>
        <taxon>eudicotyledons</taxon>
        <taxon>Gunneridae</taxon>
        <taxon>Pentapetalae</taxon>
        <taxon>Caryophyllales</taxon>
        <taxon>Cactineae</taxon>
        <taxon>Cactaceae</taxon>
        <taxon>Cactoideae</taxon>
        <taxon>Echinocereeae</taxon>
        <taxon>Carnegiea</taxon>
    </lineage>
</organism>
<evidence type="ECO:0000313" key="1">
    <source>
        <dbReference type="EMBL" id="KAJ8436721.1"/>
    </source>
</evidence>
<dbReference type="AlphaFoldDB" id="A0A9Q1K3S1"/>
<protein>
    <submittedName>
        <fullName evidence="1">Uncharacterized protein</fullName>
    </submittedName>
</protein>
<evidence type="ECO:0000313" key="2">
    <source>
        <dbReference type="Proteomes" id="UP001153076"/>
    </source>
</evidence>
<sequence length="255" mass="27734">MKQHKIQFFTTIIETGSENRYKQNRGIGATRQVLCRPRALPSKMSRPQLPRDCFTLRRRRDKLHLVGIATLRSCPLALVHKAQVGLKIPVVQKFACKARPYRGKRGRHSGLADSLAPWPGLHQPRPSLADAAAPSFRFCGPLDLPAASHSMSPSSRRHSATAFTPLAKTSAMAISSSETFGGSEAPGATRSQDLTISWTRESLTLAFALTKLAKGRGVSEEALLATGVKALAPWEGVGCACLAGVRYPNDRLPDW</sequence>
<dbReference type="EMBL" id="JAKOGI010000332">
    <property type="protein sequence ID" value="KAJ8436721.1"/>
    <property type="molecule type" value="Genomic_DNA"/>
</dbReference>